<feature type="transmembrane region" description="Helical" evidence="1">
    <location>
        <begin position="124"/>
        <end position="143"/>
    </location>
</feature>
<comment type="caution">
    <text evidence="2">The sequence shown here is derived from an EMBL/GenBank/DDBJ whole genome shotgun (WGS) entry which is preliminary data.</text>
</comment>
<protein>
    <recommendedName>
        <fullName evidence="4">SdpI family protein</fullName>
    </recommendedName>
</protein>
<evidence type="ECO:0000313" key="2">
    <source>
        <dbReference type="EMBL" id="PCK28303.1"/>
    </source>
</evidence>
<reference evidence="2 3" key="1">
    <citation type="submission" date="2017-07" db="EMBL/GenBank/DDBJ databases">
        <title>Draft sequence of Rhodococcus enclensis 23b-28.</title>
        <authorList>
            <person name="Besaury L."/>
            <person name="Sancelme M."/>
            <person name="Amato P."/>
            <person name="Lallement A."/>
            <person name="Delort A.-M."/>
        </authorList>
    </citation>
    <scope>NUCLEOTIDE SEQUENCE [LARGE SCALE GENOMIC DNA]</scope>
    <source>
        <strain evidence="2 3">23b-28</strain>
    </source>
</reference>
<evidence type="ECO:0008006" key="4">
    <source>
        <dbReference type="Google" id="ProtNLM"/>
    </source>
</evidence>
<keyword evidence="1" id="KW-0812">Transmembrane</keyword>
<feature type="transmembrane region" description="Helical" evidence="1">
    <location>
        <begin position="99"/>
        <end position="118"/>
    </location>
</feature>
<accession>A0A2A5JFJ1</accession>
<evidence type="ECO:0000256" key="1">
    <source>
        <dbReference type="SAM" id="Phobius"/>
    </source>
</evidence>
<dbReference type="InterPro" id="IPR025962">
    <property type="entry name" value="SdpI/YhfL"/>
</dbReference>
<dbReference type="Proteomes" id="UP000230886">
    <property type="component" value="Unassembled WGS sequence"/>
</dbReference>
<name>A0A2A5JFJ1_RHOSG</name>
<gene>
    <name evidence="2" type="ORF">CHR55_07740</name>
</gene>
<dbReference type="EMBL" id="NOVD01000003">
    <property type="protein sequence ID" value="PCK28303.1"/>
    <property type="molecule type" value="Genomic_DNA"/>
</dbReference>
<proteinExistence type="predicted"/>
<dbReference type="Pfam" id="PF13630">
    <property type="entry name" value="SdpI"/>
    <property type="match status" value="1"/>
</dbReference>
<dbReference type="AlphaFoldDB" id="A0A2A5JFJ1"/>
<keyword evidence="1" id="KW-0472">Membrane</keyword>
<sequence length="154" mass="16034">MHSFAYGRVCPSGNPDWNVRCVKSADRGAGRVGSPDLLGLTASLSSSTLVLAFVAGILPRVVGDEPNPVVGIRTKATISSPEAWQLAHRIAWPLLRRTVWTAVVGLCMQVAIGVVTGFGSVVSAVASTVVFLAVLLVLLCAALKGNAAAKSLRR</sequence>
<keyword evidence="1" id="KW-1133">Transmembrane helix</keyword>
<organism evidence="2 3">
    <name type="scientific">Rhodococcus qingshengii</name>
    <dbReference type="NCBI Taxonomy" id="334542"/>
    <lineage>
        <taxon>Bacteria</taxon>
        <taxon>Bacillati</taxon>
        <taxon>Actinomycetota</taxon>
        <taxon>Actinomycetes</taxon>
        <taxon>Mycobacteriales</taxon>
        <taxon>Nocardiaceae</taxon>
        <taxon>Rhodococcus</taxon>
        <taxon>Rhodococcus erythropolis group</taxon>
    </lineage>
</organism>
<evidence type="ECO:0000313" key="3">
    <source>
        <dbReference type="Proteomes" id="UP000230886"/>
    </source>
</evidence>